<protein>
    <submittedName>
        <fullName evidence="1">Uncharacterized protein</fullName>
    </submittedName>
</protein>
<dbReference type="PANTHER" id="PTHR47444:SF1">
    <property type="entry name" value="EXPRESSED PROTEIN"/>
    <property type="match status" value="1"/>
</dbReference>
<dbReference type="EMBL" id="NKXS01003379">
    <property type="protein sequence ID" value="PIN09942.1"/>
    <property type="molecule type" value="Genomic_DNA"/>
</dbReference>
<keyword evidence="2" id="KW-1185">Reference proteome</keyword>
<sequence>MSHRPILAFDDSTMTWPNVSDFSHEEAVYDELQKAEGNRKLLPIDEDLPGMGQYCRLHSYFANMTVRDEHFKTKRHEKRNFIKDWRLFLKYLNDAGMGMPENDAGMGMPENGPKLMPMEIYV</sequence>
<proteinExistence type="predicted"/>
<dbReference type="Proteomes" id="UP000231279">
    <property type="component" value="Unassembled WGS sequence"/>
</dbReference>
<evidence type="ECO:0000313" key="2">
    <source>
        <dbReference type="Proteomes" id="UP000231279"/>
    </source>
</evidence>
<dbReference type="STRING" id="429701.A0A2G9GXG3"/>
<reference evidence="2" key="1">
    <citation type="journal article" date="2018" name="Gigascience">
        <title>Genome assembly of the Pink Ipe (Handroanthus impetiginosus, Bignoniaceae), a highly valued, ecologically keystone Neotropical timber forest tree.</title>
        <authorList>
            <person name="Silva-Junior O.B."/>
            <person name="Grattapaglia D."/>
            <person name="Novaes E."/>
            <person name="Collevatti R.G."/>
        </authorList>
    </citation>
    <scope>NUCLEOTIDE SEQUENCE [LARGE SCALE GENOMIC DNA]</scope>
    <source>
        <strain evidence="2">cv. UFG-1</strain>
    </source>
</reference>
<dbReference type="PANTHER" id="PTHR47444">
    <property type="entry name" value="EXPRESSED PROTEIN"/>
    <property type="match status" value="1"/>
</dbReference>
<organism evidence="1 2">
    <name type="scientific">Handroanthus impetiginosus</name>
    <dbReference type="NCBI Taxonomy" id="429701"/>
    <lineage>
        <taxon>Eukaryota</taxon>
        <taxon>Viridiplantae</taxon>
        <taxon>Streptophyta</taxon>
        <taxon>Embryophyta</taxon>
        <taxon>Tracheophyta</taxon>
        <taxon>Spermatophyta</taxon>
        <taxon>Magnoliopsida</taxon>
        <taxon>eudicotyledons</taxon>
        <taxon>Gunneridae</taxon>
        <taxon>Pentapetalae</taxon>
        <taxon>asterids</taxon>
        <taxon>lamiids</taxon>
        <taxon>Lamiales</taxon>
        <taxon>Bignoniaceae</taxon>
        <taxon>Crescentiina</taxon>
        <taxon>Tabebuia alliance</taxon>
        <taxon>Handroanthus</taxon>
    </lineage>
</organism>
<comment type="caution">
    <text evidence="1">The sequence shown here is derived from an EMBL/GenBank/DDBJ whole genome shotgun (WGS) entry which is preliminary data.</text>
</comment>
<name>A0A2G9GXG3_9LAMI</name>
<accession>A0A2G9GXG3</accession>
<dbReference type="OrthoDB" id="24683at2759"/>
<evidence type="ECO:0000313" key="1">
    <source>
        <dbReference type="EMBL" id="PIN09942.1"/>
    </source>
</evidence>
<dbReference type="AlphaFoldDB" id="A0A2G9GXG3"/>
<gene>
    <name evidence="1" type="ORF">CDL12_17467</name>
</gene>